<feature type="compositionally biased region" description="Polar residues" evidence="7">
    <location>
        <begin position="650"/>
        <end position="665"/>
    </location>
</feature>
<evidence type="ECO:0000256" key="7">
    <source>
        <dbReference type="SAM" id="MobiDB-lite"/>
    </source>
</evidence>
<keyword evidence="1" id="KW-0723">Serine/threonine-protein kinase</keyword>
<feature type="compositionally biased region" description="Low complexity" evidence="7">
    <location>
        <begin position="1240"/>
        <end position="1252"/>
    </location>
</feature>
<sequence length="1264" mass="139089">MYFECPVTCPARTSCAYTSRAPNLQRNYEVIERYRDRIYIFEGDLTHQKFDRQRFIEQISASYKAFLDGSVSLQSFVHCLCSRGSSDRPAPSSLDHLLVLRHKSSPHLAVFFETAEGLPLEAPLPPARPHTFVLTGLKHHSSSRSLRSLLVASPTSQARAKQSLEGKQSVDSRLSAESKIIPSFRPLKTPRIMPVDETVNQTHMSSPSLVDVRTDEVQCASPTTIGEIPDTPSSPLVAANKSSVWSTRSRLSMIRKSKSTLFERAARAEASREAGPSSSPLPKDPSLSAGAEPSKKSFDSSVAPARSVKSVHKETPWIISVQPYQIATSSKATASSSNSPSEGKKSRLSLAIGRTAEPRDSDAEKVDFAIHVLTSTTTGTFARKWQSLLDLDSQLREDLPEIVTAARPSILLLDLSNEARETPVPTTPQGRSKKNVFDVFNRSLSKKGRRQSSRIIESDDPIAKQLSAIASEASLKDVSLPSDEQARAIVYSAVHMSALSMYLTDLASHEAVARHAAWKSFFAPQSEDIITKRKEKGIKRMRSDLAKHLTLRTARSEDDSKSPVSPRSKSGDRAKSARSSDLADLPAPVVLKSEAEPATASEVLSPSQMEDTSDDDQADDSGRLADSVIAPEDAIELSQEVKRMNLEDAQNMQPFPSPEPASNDTPVEPTPSAPRKERKANVDDFDIIRVLGKGCAGKVMLVRKKRTDAVYAMKAIPKHHVLAQRELNHTLTEQRVLRNVADHHDNPFIVKLWWSFHDKENLYLIMDFHPGGDLATQLARWGRLGRDRSRFYACEIAYGLEGLHAAGVIYRDLKPENILIAADGHCVLTDFGLSKQFDSPAEKTEGLPLHRQTTSTFCGTAEYLAPEVLIGVPYSYETDWWSFGTMLFEMLVGTTPFASDDHAAMYKRVLHEELRFPEEGRPMDVDTRSLLRGLLQKDPLLRMSDGRIRKHAYFSMIDWSCVALKRYIPPYTPTVKNATDISNFDEMFTSQEATVRTSVSNKPIADGDSQSIMETASDAFDGYSYRAAPSFLDSDSIAESVSIEAPQDARTRDDSAYAKLTASEPDATAPSSSSSQSTQPTSVEQALASSEAGATLKSKAPVVSASTRPSTSRGASSSAGEEDWDIIENPGKDGMNANAKHSKSMGLVDRYRLRAKGTSAKEIKRKASKFIHQLDSTQLPSQDETPTSSIKSKHTSRFLGLRPKGTRSKSEGKVTRRIPDFALRDQRSINSTERRSAPQSLRTLSSGGRSSTALSENEEACIKN</sequence>
<evidence type="ECO:0000256" key="6">
    <source>
        <dbReference type="ARBA" id="ARBA00022840"/>
    </source>
</evidence>
<comment type="caution">
    <text evidence="10">The sequence shown here is derived from an EMBL/GenBank/DDBJ whole genome shotgun (WGS) entry which is preliminary data.</text>
</comment>
<feature type="compositionally biased region" description="Low complexity" evidence="7">
    <location>
        <begin position="1070"/>
        <end position="1082"/>
    </location>
</feature>
<accession>G7E213</accession>
<feature type="region of interest" description="Disordered" evidence="7">
    <location>
        <begin position="1062"/>
        <end position="1264"/>
    </location>
</feature>
<dbReference type="SUPFAM" id="SSF56112">
    <property type="entry name" value="Protein kinase-like (PK-like)"/>
    <property type="match status" value="1"/>
</dbReference>
<evidence type="ECO:0000313" key="11">
    <source>
        <dbReference type="Proteomes" id="UP000009131"/>
    </source>
</evidence>
<dbReference type="GO" id="GO:0005524">
    <property type="term" value="F:ATP binding"/>
    <property type="evidence" value="ECO:0007669"/>
    <property type="project" value="UniProtKB-KW"/>
</dbReference>
<feature type="compositionally biased region" description="Polar residues" evidence="7">
    <location>
        <begin position="1104"/>
        <end position="1119"/>
    </location>
</feature>
<evidence type="ECO:0000256" key="5">
    <source>
        <dbReference type="ARBA" id="ARBA00022777"/>
    </source>
</evidence>
<dbReference type="InterPro" id="IPR008271">
    <property type="entry name" value="Ser/Thr_kinase_AS"/>
</dbReference>
<feature type="region of interest" description="Disordered" evidence="7">
    <location>
        <begin position="545"/>
        <end position="633"/>
    </location>
</feature>
<dbReference type="AlphaFoldDB" id="G7E213"/>
<keyword evidence="3" id="KW-0808">Transferase</keyword>
<dbReference type="PROSITE" id="PS00108">
    <property type="entry name" value="PROTEIN_KINASE_ST"/>
    <property type="match status" value="1"/>
</dbReference>
<dbReference type="SMART" id="SM00133">
    <property type="entry name" value="S_TK_X"/>
    <property type="match status" value="1"/>
</dbReference>
<dbReference type="InterPro" id="IPR045270">
    <property type="entry name" value="STKc_AGC"/>
</dbReference>
<dbReference type="HOGENOM" id="CLU_275843_0_0_1"/>
<dbReference type="PROSITE" id="PS51285">
    <property type="entry name" value="AGC_KINASE_CTER"/>
    <property type="match status" value="1"/>
</dbReference>
<dbReference type="CDD" id="cd05123">
    <property type="entry name" value="STKc_AGC"/>
    <property type="match status" value="1"/>
</dbReference>
<dbReference type="GO" id="GO:0004674">
    <property type="term" value="F:protein serine/threonine kinase activity"/>
    <property type="evidence" value="ECO:0007669"/>
    <property type="project" value="UniProtKB-KW"/>
</dbReference>
<name>G7E213_MIXOS</name>
<feature type="region of interest" description="Disordered" evidence="7">
    <location>
        <begin position="264"/>
        <end position="306"/>
    </location>
</feature>
<gene>
    <name evidence="10" type="primary">Mo03523</name>
    <name evidence="10" type="ORF">E5Q_03523</name>
</gene>
<dbReference type="InParanoid" id="G7E213"/>
<feature type="compositionally biased region" description="Low complexity" evidence="7">
    <location>
        <begin position="330"/>
        <end position="341"/>
    </location>
</feature>
<dbReference type="OrthoDB" id="63267at2759"/>
<dbReference type="SMART" id="SM00220">
    <property type="entry name" value="S_TKc"/>
    <property type="match status" value="1"/>
</dbReference>
<evidence type="ECO:0000256" key="1">
    <source>
        <dbReference type="ARBA" id="ARBA00022527"/>
    </source>
</evidence>
<evidence type="ECO:0008006" key="12">
    <source>
        <dbReference type="Google" id="ProtNLM"/>
    </source>
</evidence>
<feature type="compositionally biased region" description="Basic and acidic residues" evidence="7">
    <location>
        <begin position="1208"/>
        <end position="1236"/>
    </location>
</feature>
<feature type="compositionally biased region" description="Low complexity" evidence="7">
    <location>
        <begin position="273"/>
        <end position="288"/>
    </location>
</feature>
<evidence type="ECO:0000256" key="4">
    <source>
        <dbReference type="ARBA" id="ARBA00022741"/>
    </source>
</evidence>
<evidence type="ECO:0000313" key="10">
    <source>
        <dbReference type="EMBL" id="GAA96850.1"/>
    </source>
</evidence>
<dbReference type="EMBL" id="BABT02000108">
    <property type="protein sequence ID" value="GAA96850.1"/>
    <property type="molecule type" value="Genomic_DNA"/>
</dbReference>
<dbReference type="Gene3D" id="3.30.200.20">
    <property type="entry name" value="Phosphorylase Kinase, domain 1"/>
    <property type="match status" value="1"/>
</dbReference>
<dbReference type="eggNOG" id="KOG0598">
    <property type="taxonomic scope" value="Eukaryota"/>
</dbReference>
<dbReference type="InterPro" id="IPR011009">
    <property type="entry name" value="Kinase-like_dom_sf"/>
</dbReference>
<dbReference type="Pfam" id="PF00433">
    <property type="entry name" value="Pkinase_C"/>
    <property type="match status" value="1"/>
</dbReference>
<dbReference type="STRING" id="764103.G7E213"/>
<reference evidence="10 11" key="2">
    <citation type="journal article" date="2012" name="Open Biol.">
        <title>Characteristics of nucleosomes and linker DNA regions on the genome of the basidiomycete Mixia osmundae revealed by mono- and dinucleosome mapping.</title>
        <authorList>
            <person name="Nishida H."/>
            <person name="Kondo S."/>
            <person name="Matsumoto T."/>
            <person name="Suzuki Y."/>
            <person name="Yoshikawa H."/>
            <person name="Taylor T.D."/>
            <person name="Sugiyama J."/>
        </authorList>
    </citation>
    <scope>NUCLEOTIDE SEQUENCE [LARGE SCALE GENOMIC DNA]</scope>
    <source>
        <strain evidence="11">CBS 9802 / IAM 14324 / JCM 22182 / KY 12970</strain>
    </source>
</reference>
<keyword evidence="4" id="KW-0547">Nucleotide-binding</keyword>
<keyword evidence="6" id="KW-0067">ATP-binding</keyword>
<evidence type="ECO:0000256" key="2">
    <source>
        <dbReference type="ARBA" id="ARBA00022553"/>
    </source>
</evidence>
<feature type="region of interest" description="Disordered" evidence="7">
    <location>
        <begin position="650"/>
        <end position="679"/>
    </location>
</feature>
<dbReference type="FunFam" id="1.10.510.10:FF:000465">
    <property type="entry name" value="Non-specific serine/threonine protein kinase"/>
    <property type="match status" value="1"/>
</dbReference>
<organism evidence="10 11">
    <name type="scientific">Mixia osmundae (strain CBS 9802 / IAM 14324 / JCM 22182 / KY 12970)</name>
    <dbReference type="NCBI Taxonomy" id="764103"/>
    <lineage>
        <taxon>Eukaryota</taxon>
        <taxon>Fungi</taxon>
        <taxon>Dikarya</taxon>
        <taxon>Basidiomycota</taxon>
        <taxon>Pucciniomycotina</taxon>
        <taxon>Mixiomycetes</taxon>
        <taxon>Mixiales</taxon>
        <taxon>Mixiaceae</taxon>
        <taxon>Mixia</taxon>
    </lineage>
</organism>
<dbReference type="PROSITE" id="PS50011">
    <property type="entry name" value="PROTEIN_KINASE_DOM"/>
    <property type="match status" value="1"/>
</dbReference>
<feature type="domain" description="Protein kinase" evidence="8">
    <location>
        <begin position="685"/>
        <end position="954"/>
    </location>
</feature>
<reference evidence="10 11" key="1">
    <citation type="journal article" date="2011" name="J. Gen. Appl. Microbiol.">
        <title>Draft genome sequencing of the enigmatic basidiomycete Mixia osmundae.</title>
        <authorList>
            <person name="Nishida H."/>
            <person name="Nagatsuka Y."/>
            <person name="Sugiyama J."/>
        </authorList>
    </citation>
    <scope>NUCLEOTIDE SEQUENCE [LARGE SCALE GENOMIC DNA]</scope>
    <source>
        <strain evidence="11">CBS 9802 / IAM 14324 / JCM 22182 / KY 12970</strain>
    </source>
</reference>
<dbReference type="InterPro" id="IPR017892">
    <property type="entry name" value="Pkinase_C"/>
</dbReference>
<keyword evidence="5" id="KW-0418">Kinase</keyword>
<feature type="region of interest" description="Disordered" evidence="7">
    <location>
        <begin position="330"/>
        <end position="350"/>
    </location>
</feature>
<protein>
    <recommendedName>
        <fullName evidence="12">Protein kinase domain-containing protein</fullName>
    </recommendedName>
</protein>
<evidence type="ECO:0000259" key="8">
    <source>
        <dbReference type="PROSITE" id="PS50011"/>
    </source>
</evidence>
<keyword evidence="11" id="KW-1185">Reference proteome</keyword>
<dbReference type="Pfam" id="PF00069">
    <property type="entry name" value="Pkinase"/>
    <property type="match status" value="1"/>
</dbReference>
<keyword evidence="2" id="KW-0597">Phosphoprotein</keyword>
<feature type="compositionally biased region" description="Polar residues" evidence="7">
    <location>
        <begin position="1174"/>
        <end position="1190"/>
    </location>
</feature>
<dbReference type="Gene3D" id="1.10.510.10">
    <property type="entry name" value="Transferase(Phosphotransferase) domain 1"/>
    <property type="match status" value="1"/>
</dbReference>
<proteinExistence type="predicted"/>
<dbReference type="InterPro" id="IPR000961">
    <property type="entry name" value="AGC-kinase_C"/>
</dbReference>
<dbReference type="PANTHER" id="PTHR24351">
    <property type="entry name" value="RIBOSOMAL PROTEIN S6 KINASE"/>
    <property type="match status" value="1"/>
</dbReference>
<feature type="domain" description="AGC-kinase C-terminal" evidence="9">
    <location>
        <begin position="955"/>
        <end position="1035"/>
    </location>
</feature>
<evidence type="ECO:0000256" key="3">
    <source>
        <dbReference type="ARBA" id="ARBA00022679"/>
    </source>
</evidence>
<dbReference type="Proteomes" id="UP000009131">
    <property type="component" value="Unassembled WGS sequence"/>
</dbReference>
<evidence type="ECO:0000259" key="9">
    <source>
        <dbReference type="PROSITE" id="PS51285"/>
    </source>
</evidence>
<dbReference type="InterPro" id="IPR000719">
    <property type="entry name" value="Prot_kinase_dom"/>
</dbReference>